<keyword evidence="1" id="KW-0378">Hydrolase</keyword>
<proteinExistence type="predicted"/>
<dbReference type="Pfam" id="PF13481">
    <property type="entry name" value="AAA_25"/>
    <property type="match status" value="1"/>
</dbReference>
<dbReference type="SUPFAM" id="SSF52540">
    <property type="entry name" value="P-loop containing nucleoside triphosphate hydrolases"/>
    <property type="match status" value="1"/>
</dbReference>
<protein>
    <submittedName>
        <fullName evidence="1">DnaB-like replicative helicase</fullName>
    </submittedName>
</protein>
<dbReference type="Gene3D" id="3.40.50.300">
    <property type="entry name" value="P-loop containing nucleotide triphosphate hydrolases"/>
    <property type="match status" value="1"/>
</dbReference>
<organism evidence="1">
    <name type="scientific">Podoviridae sp. ctRnx2</name>
    <dbReference type="NCBI Taxonomy" id="2826555"/>
    <lineage>
        <taxon>Viruses</taxon>
        <taxon>Duplodnaviria</taxon>
        <taxon>Heunggongvirae</taxon>
        <taxon>Uroviricota</taxon>
        <taxon>Caudoviricetes</taxon>
    </lineage>
</organism>
<name>A0A8S5QTP0_9CAUD</name>
<dbReference type="InterPro" id="IPR027417">
    <property type="entry name" value="P-loop_NTPase"/>
</dbReference>
<evidence type="ECO:0000313" key="1">
    <source>
        <dbReference type="EMBL" id="DAE22012.1"/>
    </source>
</evidence>
<keyword evidence="1" id="KW-0547">Nucleotide-binding</keyword>
<reference evidence="1" key="1">
    <citation type="journal article" date="2021" name="Proc. Natl. Acad. Sci. U.S.A.">
        <title>A Catalog of Tens of Thousands of Viruses from Human Metagenomes Reveals Hidden Associations with Chronic Diseases.</title>
        <authorList>
            <person name="Tisza M.J."/>
            <person name="Buck C.B."/>
        </authorList>
    </citation>
    <scope>NUCLEOTIDE SEQUENCE</scope>
    <source>
        <strain evidence="1">CtRnx2</strain>
    </source>
</reference>
<keyword evidence="1" id="KW-0067">ATP-binding</keyword>
<keyword evidence="1" id="KW-0347">Helicase</keyword>
<accession>A0A8S5QTP0</accession>
<dbReference type="GO" id="GO:0004386">
    <property type="term" value="F:helicase activity"/>
    <property type="evidence" value="ECO:0007669"/>
    <property type="project" value="UniProtKB-KW"/>
</dbReference>
<dbReference type="EMBL" id="BK015724">
    <property type="protein sequence ID" value="DAE22012.1"/>
    <property type="molecule type" value="Genomic_DNA"/>
</dbReference>
<sequence>MEARILAGIVLYGLLDKFPKDLTNSYSPAFRTVLSLYRKFQEDIPNLQALSSALEAKKASMPDTAYAGARALVDEAMKATPAPGDLLREDYLACKANALLSQYVAGEEVNLEDGLAGILASLPAPDEGDALEDLDDLSKMLAVKPPEGPNSWALPSLNKRSLPPGPGDFLVIGGLPNKGKTSISAFLVLNSLAKDKAQKVLWLNNEGPSYEIRLRLRSALSGVSKDGMASDPQAAEAAYQKAKGALSIEVKGIHRWTWLQVLGLVEKAKPDVLVLDMLDHIHYAAAERRDTMLEALYQEARQLAASKGILVVATTQLTHPPKDADVRFPTTGWLKDSKSGKEGAAGSMILIGYDPEDYKLRTLTLVKTKSPKPGPWQTPFYVSFNEQTCQLKEVQ</sequence>